<dbReference type="RefSeq" id="WP_128490190.1">
    <property type="nucleotide sequence ID" value="NZ_JBHLXB010000029.1"/>
</dbReference>
<sequence>MEQAKITCLTCRQINRLAVEKLPERPRCGSCGDPLITGGVTELDPVSHDKAIRNDEVPILVDYWAPWCGPCRTMAPEFARAAKSLSPWVRLAKLNTQDHPAIATRSRIQGIPLLILYHRGKEMGRLAGARPARDIMAFVQTTLDPPKAAPKKS</sequence>
<dbReference type="Gene3D" id="2.30.30.380">
    <property type="entry name" value="Zn-finger domain of Sec23/24"/>
    <property type="match status" value="1"/>
</dbReference>
<name>A0A3S3URN8_9RHOB</name>
<evidence type="ECO:0000256" key="2">
    <source>
        <dbReference type="ARBA" id="ARBA00022982"/>
    </source>
</evidence>
<proteinExistence type="predicted"/>
<dbReference type="InterPro" id="IPR036249">
    <property type="entry name" value="Thioredoxin-like_sf"/>
</dbReference>
<accession>A0A3S3URN8</accession>
<keyword evidence="4" id="KW-0676">Redox-active center</keyword>
<dbReference type="Gene3D" id="3.40.30.10">
    <property type="entry name" value="Glutaredoxin"/>
    <property type="match status" value="1"/>
</dbReference>
<dbReference type="Proteomes" id="UP000287168">
    <property type="component" value="Unassembled WGS sequence"/>
</dbReference>
<dbReference type="InterPro" id="IPR049299">
    <property type="entry name" value="Thio2_N"/>
</dbReference>
<gene>
    <name evidence="6" type="ORF">EP867_14425</name>
</gene>
<feature type="domain" description="Thioredoxin" evidence="5">
    <location>
        <begin position="16"/>
        <end position="144"/>
    </location>
</feature>
<dbReference type="AlphaFoldDB" id="A0A3S3URN8"/>
<dbReference type="Pfam" id="PF21352">
    <property type="entry name" value="Zn_ribbon_Thio2"/>
    <property type="match status" value="1"/>
</dbReference>
<dbReference type="PANTHER" id="PTHR45663">
    <property type="entry name" value="GEO12009P1"/>
    <property type="match status" value="1"/>
</dbReference>
<dbReference type="GO" id="GO:0045454">
    <property type="term" value="P:cell redox homeostasis"/>
    <property type="evidence" value="ECO:0007669"/>
    <property type="project" value="TreeGrafter"/>
</dbReference>
<comment type="caution">
    <text evidence="6">The sequence shown here is derived from an EMBL/GenBank/DDBJ whole genome shotgun (WGS) entry which is preliminary data.</text>
</comment>
<dbReference type="EMBL" id="SBLC01000024">
    <property type="protein sequence ID" value="RWY39239.1"/>
    <property type="molecule type" value="Genomic_DNA"/>
</dbReference>
<dbReference type="GO" id="GO:0015035">
    <property type="term" value="F:protein-disulfide reductase activity"/>
    <property type="evidence" value="ECO:0007669"/>
    <property type="project" value="TreeGrafter"/>
</dbReference>
<dbReference type="OrthoDB" id="9790390at2"/>
<keyword evidence="2" id="KW-0249">Electron transport</keyword>
<dbReference type="InterPro" id="IPR017937">
    <property type="entry name" value="Thioredoxin_CS"/>
</dbReference>
<dbReference type="PRINTS" id="PR00421">
    <property type="entry name" value="THIOREDOXIN"/>
</dbReference>
<reference evidence="6 7" key="1">
    <citation type="journal article" date="2015" name="Int. J. Syst. Evol. Microbiol.">
        <title>Gemmobacter intermedius sp. nov., isolated from a white stork (Ciconia ciconia).</title>
        <authorList>
            <person name="Kampfer P."/>
            <person name="Jerzak L."/>
            <person name="Wilharm G."/>
            <person name="Golke J."/>
            <person name="Busse H.J."/>
            <person name="Glaeser S.P."/>
        </authorList>
    </citation>
    <scope>NUCLEOTIDE SEQUENCE [LARGE SCALE GENOMIC DNA]</scope>
    <source>
        <strain evidence="6 7">119/4</strain>
    </source>
</reference>
<dbReference type="SUPFAM" id="SSF52833">
    <property type="entry name" value="Thioredoxin-like"/>
    <property type="match status" value="1"/>
</dbReference>
<organism evidence="6 7">
    <name type="scientific">Falsigemmobacter intermedius</name>
    <dbReference type="NCBI Taxonomy" id="1553448"/>
    <lineage>
        <taxon>Bacteria</taxon>
        <taxon>Pseudomonadati</taxon>
        <taxon>Pseudomonadota</taxon>
        <taxon>Alphaproteobacteria</taxon>
        <taxon>Rhodobacterales</taxon>
        <taxon>Paracoccaceae</taxon>
        <taxon>Falsigemmobacter</taxon>
    </lineage>
</organism>
<dbReference type="Pfam" id="PF00085">
    <property type="entry name" value="Thioredoxin"/>
    <property type="match status" value="1"/>
</dbReference>
<evidence type="ECO:0000259" key="5">
    <source>
        <dbReference type="PROSITE" id="PS51352"/>
    </source>
</evidence>
<keyword evidence="1" id="KW-0813">Transport</keyword>
<dbReference type="PANTHER" id="PTHR45663:SF11">
    <property type="entry name" value="GEO12009P1"/>
    <property type="match status" value="1"/>
</dbReference>
<dbReference type="PROSITE" id="PS00194">
    <property type="entry name" value="THIOREDOXIN_1"/>
    <property type="match status" value="1"/>
</dbReference>
<protein>
    <submittedName>
        <fullName evidence="6">Thiol reductase thioredoxin</fullName>
    </submittedName>
</protein>
<keyword evidence="7" id="KW-1185">Reference proteome</keyword>
<evidence type="ECO:0000313" key="6">
    <source>
        <dbReference type="EMBL" id="RWY39239.1"/>
    </source>
</evidence>
<evidence type="ECO:0000256" key="4">
    <source>
        <dbReference type="ARBA" id="ARBA00023284"/>
    </source>
</evidence>
<dbReference type="GO" id="GO:0005829">
    <property type="term" value="C:cytosol"/>
    <property type="evidence" value="ECO:0007669"/>
    <property type="project" value="TreeGrafter"/>
</dbReference>
<keyword evidence="3" id="KW-1015">Disulfide bond</keyword>
<dbReference type="InterPro" id="IPR013766">
    <property type="entry name" value="Thioredoxin_domain"/>
</dbReference>
<evidence type="ECO:0000313" key="7">
    <source>
        <dbReference type="Proteomes" id="UP000287168"/>
    </source>
</evidence>
<evidence type="ECO:0000256" key="3">
    <source>
        <dbReference type="ARBA" id="ARBA00023157"/>
    </source>
</evidence>
<evidence type="ECO:0000256" key="1">
    <source>
        <dbReference type="ARBA" id="ARBA00022448"/>
    </source>
</evidence>
<dbReference type="CDD" id="cd02947">
    <property type="entry name" value="TRX_family"/>
    <property type="match status" value="1"/>
</dbReference>
<dbReference type="PROSITE" id="PS51352">
    <property type="entry name" value="THIOREDOXIN_2"/>
    <property type="match status" value="1"/>
</dbReference>